<dbReference type="RefSeq" id="WP_104421051.1">
    <property type="nucleotide sequence ID" value="NZ_PTJC01000006.1"/>
</dbReference>
<keyword evidence="5" id="KW-1185">Reference proteome</keyword>
<evidence type="ECO:0000313" key="5">
    <source>
        <dbReference type="Proteomes" id="UP000237662"/>
    </source>
</evidence>
<accession>A0A2S6I670</accession>
<reference evidence="4 5" key="1">
    <citation type="submission" date="2018-02" db="EMBL/GenBank/DDBJ databases">
        <title>Genomic Encyclopedia of Archaeal and Bacterial Type Strains, Phase II (KMG-II): from individual species to whole genera.</title>
        <authorList>
            <person name="Goeker M."/>
        </authorList>
    </citation>
    <scope>NUCLEOTIDE SEQUENCE [LARGE SCALE GENOMIC DNA]</scope>
    <source>
        <strain evidence="4 5">DSM 29526</strain>
    </source>
</reference>
<gene>
    <name evidence="4" type="ORF">CLV84_3564</name>
</gene>
<keyword evidence="2" id="KW-0732">Signal</keyword>
<keyword evidence="1" id="KW-0677">Repeat</keyword>
<dbReference type="InterPro" id="IPR003409">
    <property type="entry name" value="MORN"/>
</dbReference>
<dbReference type="SMART" id="SM00698">
    <property type="entry name" value="MORN"/>
    <property type="match status" value="7"/>
</dbReference>
<dbReference type="PANTHER" id="PTHR43215">
    <property type="entry name" value="RADIAL SPOKE HEAD 1 HOMOLOG"/>
    <property type="match status" value="1"/>
</dbReference>
<dbReference type="InterPro" id="IPR029030">
    <property type="entry name" value="Caspase-like_dom_sf"/>
</dbReference>
<dbReference type="AlphaFoldDB" id="A0A2S6I670"/>
<organism evidence="4 5">
    <name type="scientific">Neolewinella xylanilytica</name>
    <dbReference type="NCBI Taxonomy" id="1514080"/>
    <lineage>
        <taxon>Bacteria</taxon>
        <taxon>Pseudomonadati</taxon>
        <taxon>Bacteroidota</taxon>
        <taxon>Saprospiria</taxon>
        <taxon>Saprospirales</taxon>
        <taxon>Lewinellaceae</taxon>
        <taxon>Neolewinella</taxon>
    </lineage>
</organism>
<dbReference type="SUPFAM" id="SSF82185">
    <property type="entry name" value="Histone H3 K4-specific methyltransferase SET7/9 N-terminal domain"/>
    <property type="match status" value="2"/>
</dbReference>
<evidence type="ECO:0000256" key="1">
    <source>
        <dbReference type="ARBA" id="ARBA00022737"/>
    </source>
</evidence>
<dbReference type="EMBL" id="PTJC01000006">
    <property type="protein sequence ID" value="PPK86629.1"/>
    <property type="molecule type" value="Genomic_DNA"/>
</dbReference>
<dbReference type="InterPro" id="IPR011600">
    <property type="entry name" value="Pept_C14_caspase"/>
</dbReference>
<feature type="chain" id="PRO_5015653638" description="Peptidase C14 caspase domain-containing protein" evidence="2">
    <location>
        <begin position="20"/>
        <end position="546"/>
    </location>
</feature>
<dbReference type="Gene3D" id="3.40.50.1460">
    <property type="match status" value="1"/>
</dbReference>
<sequence>MSKLLILPLVLLMCTTALRAQGHCQRGNCYDGAGTLRFADGALYNGAFKEGKFDGQGTLTYPDGSVYRGNFSNQLQDGPGRLVDARGNSYEGMWHLGRRHGKGRAMFADGGEIVGTWVDDKLNGEVSFSFANRDFYEGGMQEDMMSGYGRMEYANGDRYTGNWSQNVKHGKGSLEYGNGTMVSGVWEHGKLDIDWSGLGFVGNTAELPDCNEGCPDGTGRYTYADGTAFFGTIRNGIPDGRGTVLFPNGNTYHGNFREHLPEGLGVMQYRNGSIEGGVWENGTLYRRLYEGSGSPAPELATEYDEEVKVWAVVVGCAYYQHMKTLRYTDDDAYQFYAFLKSIEGGALSDDQVKVLIDEDATHDNILAAMRDTYRQADENDVILFYFSGHGLPGSFLPVDYDGTERALKHDEVHQALQMSRSRHKLVIADACHSGSLAARSGGSNEKMLSDYYSALNSARSSTALMMSSKGEEISLEDGGLRSGVFSHYLIRGMKGEADANHDRIVSIQELFAFVHREVRGYTGNIQTPTLTGSYDEQMPISIIRAR</sequence>
<protein>
    <recommendedName>
        <fullName evidence="3">Peptidase C14 caspase domain-containing protein</fullName>
    </recommendedName>
</protein>
<dbReference type="Pfam" id="PF00656">
    <property type="entry name" value="Peptidase_C14"/>
    <property type="match status" value="1"/>
</dbReference>
<dbReference type="Proteomes" id="UP000237662">
    <property type="component" value="Unassembled WGS sequence"/>
</dbReference>
<dbReference type="PROSITE" id="PS00018">
    <property type="entry name" value="EF_HAND_1"/>
    <property type="match status" value="1"/>
</dbReference>
<dbReference type="GO" id="GO:0006508">
    <property type="term" value="P:proteolysis"/>
    <property type="evidence" value="ECO:0007669"/>
    <property type="project" value="InterPro"/>
</dbReference>
<evidence type="ECO:0000313" key="4">
    <source>
        <dbReference type="EMBL" id="PPK86629.1"/>
    </source>
</evidence>
<evidence type="ECO:0000259" key="3">
    <source>
        <dbReference type="Pfam" id="PF00656"/>
    </source>
</evidence>
<evidence type="ECO:0000256" key="2">
    <source>
        <dbReference type="SAM" id="SignalP"/>
    </source>
</evidence>
<comment type="caution">
    <text evidence="4">The sequence shown here is derived from an EMBL/GenBank/DDBJ whole genome shotgun (WGS) entry which is preliminary data.</text>
</comment>
<dbReference type="InterPro" id="IPR018247">
    <property type="entry name" value="EF_Hand_1_Ca_BS"/>
</dbReference>
<feature type="domain" description="Peptidase C14 caspase" evidence="3">
    <location>
        <begin position="310"/>
        <end position="532"/>
    </location>
</feature>
<feature type="signal peptide" evidence="2">
    <location>
        <begin position="1"/>
        <end position="19"/>
    </location>
</feature>
<dbReference type="SUPFAM" id="SSF52129">
    <property type="entry name" value="Caspase-like"/>
    <property type="match status" value="1"/>
</dbReference>
<name>A0A2S6I670_9BACT</name>
<proteinExistence type="predicted"/>
<dbReference type="Gene3D" id="2.20.110.10">
    <property type="entry name" value="Histone H3 K4-specific methyltransferase SET7/9 N-terminal domain"/>
    <property type="match status" value="4"/>
</dbReference>
<dbReference type="PANTHER" id="PTHR43215:SF14">
    <property type="entry name" value="RADIAL SPOKE HEAD 1 HOMOLOG"/>
    <property type="match status" value="1"/>
</dbReference>
<dbReference type="Pfam" id="PF02493">
    <property type="entry name" value="MORN"/>
    <property type="match status" value="8"/>
</dbReference>
<dbReference type="GO" id="GO:0004197">
    <property type="term" value="F:cysteine-type endopeptidase activity"/>
    <property type="evidence" value="ECO:0007669"/>
    <property type="project" value="InterPro"/>
</dbReference>
<dbReference type="OrthoDB" id="9767236at2"/>